<proteinExistence type="predicted"/>
<accession>A0A7U7GBF1</accession>
<protein>
    <submittedName>
        <fullName evidence="1">Uncharacterized protein</fullName>
    </submittedName>
</protein>
<dbReference type="AlphaFoldDB" id="A0A7U7GBF1"/>
<evidence type="ECO:0000313" key="2">
    <source>
        <dbReference type="Proteomes" id="UP000019184"/>
    </source>
</evidence>
<gene>
    <name evidence="1" type="ORF">BN874_2040003</name>
</gene>
<keyword evidence="2" id="KW-1185">Reference proteome</keyword>
<dbReference type="EMBL" id="CBTK010000118">
    <property type="protein sequence ID" value="CDH45083.1"/>
    <property type="molecule type" value="Genomic_DNA"/>
</dbReference>
<name>A0A7U7GBF1_9GAMM</name>
<organism evidence="1 2">
    <name type="scientific">Candidatus Contendobacter odensis Run_B_J11</name>
    <dbReference type="NCBI Taxonomy" id="1400861"/>
    <lineage>
        <taxon>Bacteria</taxon>
        <taxon>Pseudomonadati</taxon>
        <taxon>Pseudomonadota</taxon>
        <taxon>Gammaproteobacteria</taxon>
        <taxon>Candidatus Competibacteraceae</taxon>
        <taxon>Candidatus Contendibacter</taxon>
    </lineage>
</organism>
<reference evidence="1 2" key="1">
    <citation type="journal article" date="2014" name="ISME J.">
        <title>Candidatus Competibacter-lineage genomes retrieved from metagenomes reveal functional metabolic diversity.</title>
        <authorList>
            <person name="McIlroy S.J."/>
            <person name="Albertsen M."/>
            <person name="Andresen E.K."/>
            <person name="Saunders A.M."/>
            <person name="Kristiansen R."/>
            <person name="Stokholm-Bjerregaard M."/>
            <person name="Nielsen K.L."/>
            <person name="Nielsen P.H."/>
        </authorList>
    </citation>
    <scope>NUCLEOTIDE SEQUENCE [LARGE SCALE GENOMIC DNA]</scope>
    <source>
        <strain evidence="1 2">Run_B_J11</strain>
    </source>
</reference>
<comment type="caution">
    <text evidence="1">The sequence shown here is derived from an EMBL/GenBank/DDBJ whole genome shotgun (WGS) entry which is preliminary data.</text>
</comment>
<dbReference type="Proteomes" id="UP000019184">
    <property type="component" value="Unassembled WGS sequence"/>
</dbReference>
<sequence length="68" mass="7962">MILELPTQTFTLMIEGFIQMTKKVKPIDDERGIRKYGLGRIDKSLPHIRAEYFNSFTPRCSTILKIFN</sequence>
<evidence type="ECO:0000313" key="1">
    <source>
        <dbReference type="EMBL" id="CDH45083.1"/>
    </source>
</evidence>